<evidence type="ECO:0000313" key="13">
    <source>
        <dbReference type="EMBL" id="KPV74621.1"/>
    </source>
</evidence>
<dbReference type="PANTHER" id="PTHR10655">
    <property type="entry name" value="LYSOPHOSPHOLIPASE-RELATED"/>
    <property type="match status" value="1"/>
</dbReference>
<dbReference type="SUPFAM" id="SSF53474">
    <property type="entry name" value="alpha/beta-Hydrolases"/>
    <property type="match status" value="1"/>
</dbReference>
<dbReference type="GO" id="GO:0005737">
    <property type="term" value="C:cytoplasm"/>
    <property type="evidence" value="ECO:0007669"/>
    <property type="project" value="TreeGrafter"/>
</dbReference>
<evidence type="ECO:0000256" key="4">
    <source>
        <dbReference type="ARBA" id="ARBA00022487"/>
    </source>
</evidence>
<keyword evidence="14" id="KW-1185">Reference proteome</keyword>
<feature type="compositionally biased region" description="Acidic residues" evidence="10">
    <location>
        <begin position="431"/>
        <end position="441"/>
    </location>
</feature>
<keyword evidence="11" id="KW-0812">Transmembrane</keyword>
<evidence type="ECO:0000256" key="5">
    <source>
        <dbReference type="ARBA" id="ARBA00022801"/>
    </source>
</evidence>
<organism evidence="13 14">
    <name type="scientific">Rhodotorula graminis (strain WP1)</name>
    <dbReference type="NCBI Taxonomy" id="578459"/>
    <lineage>
        <taxon>Eukaryota</taxon>
        <taxon>Fungi</taxon>
        <taxon>Dikarya</taxon>
        <taxon>Basidiomycota</taxon>
        <taxon>Pucciniomycotina</taxon>
        <taxon>Microbotryomycetes</taxon>
        <taxon>Sporidiobolales</taxon>
        <taxon>Sporidiobolaceae</taxon>
        <taxon>Rhodotorula</taxon>
    </lineage>
</organism>
<dbReference type="OrthoDB" id="2418081at2759"/>
<feature type="compositionally biased region" description="Basic and acidic residues" evidence="10">
    <location>
        <begin position="417"/>
        <end position="430"/>
    </location>
</feature>
<dbReference type="RefSeq" id="XP_018270670.1">
    <property type="nucleotide sequence ID" value="XM_018416905.1"/>
</dbReference>
<dbReference type="Proteomes" id="UP000053890">
    <property type="component" value="Unassembled WGS sequence"/>
</dbReference>
<comment type="catalytic activity">
    <reaction evidence="9">
        <text>S-hexadecanoyl-L-cysteinyl-[protein] + H2O = L-cysteinyl-[protein] + hexadecanoate + H(+)</text>
        <dbReference type="Rhea" id="RHEA:19233"/>
        <dbReference type="Rhea" id="RHEA-COMP:10131"/>
        <dbReference type="Rhea" id="RHEA-COMP:11032"/>
        <dbReference type="ChEBI" id="CHEBI:7896"/>
        <dbReference type="ChEBI" id="CHEBI:15377"/>
        <dbReference type="ChEBI" id="CHEBI:15378"/>
        <dbReference type="ChEBI" id="CHEBI:29950"/>
        <dbReference type="ChEBI" id="CHEBI:74151"/>
        <dbReference type="EC" id="3.1.2.22"/>
    </reaction>
</comment>
<feature type="transmembrane region" description="Helical" evidence="11">
    <location>
        <begin position="71"/>
        <end position="89"/>
    </location>
</feature>
<evidence type="ECO:0000256" key="3">
    <source>
        <dbReference type="ARBA" id="ARBA00014923"/>
    </source>
</evidence>
<evidence type="ECO:0000256" key="9">
    <source>
        <dbReference type="ARBA" id="ARBA00047337"/>
    </source>
</evidence>
<keyword evidence="6" id="KW-0276">Fatty acid metabolism</keyword>
<dbReference type="Pfam" id="PF02230">
    <property type="entry name" value="Abhydrolase_2"/>
    <property type="match status" value="1"/>
</dbReference>
<dbReference type="InterPro" id="IPR050565">
    <property type="entry name" value="LYPA1-2/EST-like"/>
</dbReference>
<evidence type="ECO:0000256" key="8">
    <source>
        <dbReference type="ARBA" id="ARBA00031195"/>
    </source>
</evidence>
<evidence type="ECO:0000256" key="1">
    <source>
        <dbReference type="ARBA" id="ARBA00006499"/>
    </source>
</evidence>
<keyword evidence="5" id="KW-0378">Hydrolase</keyword>
<gene>
    <name evidence="13" type="ORF">RHOBADRAFT_53590</name>
</gene>
<keyword evidence="6" id="KW-0443">Lipid metabolism</keyword>
<feature type="compositionally biased region" description="Low complexity" evidence="10">
    <location>
        <begin position="390"/>
        <end position="405"/>
    </location>
</feature>
<evidence type="ECO:0000256" key="7">
    <source>
        <dbReference type="ARBA" id="ARBA00029392"/>
    </source>
</evidence>
<reference evidence="13 14" key="1">
    <citation type="journal article" date="2015" name="Front. Microbiol.">
        <title>Genome sequence of the plant growth promoting endophytic yeast Rhodotorula graminis WP1.</title>
        <authorList>
            <person name="Firrincieli A."/>
            <person name="Otillar R."/>
            <person name="Salamov A."/>
            <person name="Schmutz J."/>
            <person name="Khan Z."/>
            <person name="Redman R.S."/>
            <person name="Fleck N.D."/>
            <person name="Lindquist E."/>
            <person name="Grigoriev I.V."/>
            <person name="Doty S.L."/>
        </authorList>
    </citation>
    <scope>NUCLEOTIDE SEQUENCE [LARGE SCALE GENOMIC DNA]</scope>
    <source>
        <strain evidence="13 14">WP1</strain>
    </source>
</reference>
<dbReference type="Gene3D" id="3.40.50.1820">
    <property type="entry name" value="alpha/beta hydrolase"/>
    <property type="match status" value="1"/>
</dbReference>
<dbReference type="EMBL" id="KQ474079">
    <property type="protein sequence ID" value="KPV74621.1"/>
    <property type="molecule type" value="Genomic_DNA"/>
</dbReference>
<evidence type="ECO:0000313" key="14">
    <source>
        <dbReference type="Proteomes" id="UP000053890"/>
    </source>
</evidence>
<accession>A0A194S5D2</accession>
<dbReference type="PANTHER" id="PTHR10655:SF17">
    <property type="entry name" value="LYSOPHOSPHOLIPASE-LIKE PROTEIN 1"/>
    <property type="match status" value="1"/>
</dbReference>
<keyword evidence="4" id="KW-0719">Serine esterase</keyword>
<dbReference type="GO" id="GO:0006631">
    <property type="term" value="P:fatty acid metabolic process"/>
    <property type="evidence" value="ECO:0007669"/>
    <property type="project" value="UniProtKB-KW"/>
</dbReference>
<dbReference type="GO" id="GO:0008474">
    <property type="term" value="F:palmitoyl-(protein) hydrolase activity"/>
    <property type="evidence" value="ECO:0007669"/>
    <property type="project" value="UniProtKB-EC"/>
</dbReference>
<dbReference type="AlphaFoldDB" id="A0A194S5D2"/>
<keyword evidence="11" id="KW-0472">Membrane</keyword>
<evidence type="ECO:0000256" key="11">
    <source>
        <dbReference type="SAM" id="Phobius"/>
    </source>
</evidence>
<evidence type="ECO:0000256" key="6">
    <source>
        <dbReference type="ARBA" id="ARBA00022832"/>
    </source>
</evidence>
<evidence type="ECO:0000259" key="12">
    <source>
        <dbReference type="Pfam" id="PF02230"/>
    </source>
</evidence>
<feature type="region of interest" description="Disordered" evidence="10">
    <location>
        <begin position="353"/>
        <end position="466"/>
    </location>
</feature>
<evidence type="ECO:0000256" key="2">
    <source>
        <dbReference type="ARBA" id="ARBA00012423"/>
    </source>
</evidence>
<dbReference type="GeneID" id="28977353"/>
<evidence type="ECO:0000256" key="10">
    <source>
        <dbReference type="SAM" id="MobiDB-lite"/>
    </source>
</evidence>
<dbReference type="InterPro" id="IPR003140">
    <property type="entry name" value="PLipase/COase/thioEstase"/>
</dbReference>
<name>A0A194S5D2_RHOGW</name>
<sequence length="466" mass="50036">MAARTTRGSAPPSPFLAEDEIALLPSPNVGSAEHRGSDASYQGAYASHAAARKAASRPRARACALLPPPRLLLPLLFALALAASFLLLTESTRHKLSQYLAFTPEQSHRIRDALFDEPSWPLAPSGFGILDADGEHTVTAIVVHGLGDKGDGKPWTDVLADEFPFVRWVAPTADYLNITVRDGATTRAWFDIVDFDDIWGDEDVVGYMHSQQQLNQLIDDERQKMLDSGKVPRIVLLGFSQGGVMTLLATLTAPTRDRIEAAAVMSTYLPMLDSFDEIFNPAARDTPLLWVHGRADPYLTYTNAELSLARLTTAPISLSNVVFSGYDGVQHSWNGDMLDDVVGWFDAHVPRHRAEGAGPSTGAVGDGRGGRAQQEKVEGAAGGAVERVEAGAGAAGAQRQQTGAASKGDPFDAPAEDASRAAEEEGRADELDGLEALEAADDLVPARRLRRRRPERTVVDLSSPVS</sequence>
<protein>
    <recommendedName>
        <fullName evidence="3">Acyl-protein thioesterase 1</fullName>
        <ecNumber evidence="2">3.1.2.22</ecNumber>
    </recommendedName>
    <alternativeName>
        <fullName evidence="8">Palmitoyl-protein hydrolase</fullName>
    </alternativeName>
</protein>
<dbReference type="GO" id="GO:0052689">
    <property type="term" value="F:carboxylic ester hydrolase activity"/>
    <property type="evidence" value="ECO:0007669"/>
    <property type="project" value="UniProtKB-KW"/>
</dbReference>
<proteinExistence type="inferred from homology"/>
<dbReference type="EC" id="3.1.2.22" evidence="2"/>
<dbReference type="InterPro" id="IPR029058">
    <property type="entry name" value="AB_hydrolase_fold"/>
</dbReference>
<feature type="domain" description="Phospholipase/carboxylesterase/thioesterase" evidence="12">
    <location>
        <begin position="129"/>
        <end position="343"/>
    </location>
</feature>
<comment type="function">
    <text evidence="7">Hydrolyzes fatty acids from S-acylated cysteine residues in proteins with a strong preference for palmitoylated G-alpha proteins over other acyl substrates. Mediates the deacylation of G-alpha proteins such as GPA1 in vivo, but has weak or no activity toward palmitoylated Ras proteins. Has weak lysophospholipase activity in vitro; however such activity may not exist in vivo.</text>
</comment>
<keyword evidence="11" id="KW-1133">Transmembrane helix</keyword>
<dbReference type="STRING" id="578459.A0A194S5D2"/>
<comment type="similarity">
    <text evidence="1">Belongs to the AB hydrolase superfamily. AB hydrolase 2 family.</text>
</comment>